<dbReference type="InterPro" id="IPR000515">
    <property type="entry name" value="MetI-like"/>
</dbReference>
<dbReference type="Proteomes" id="UP000598996">
    <property type="component" value="Unassembled WGS sequence"/>
</dbReference>
<evidence type="ECO:0000313" key="13">
    <source>
        <dbReference type="Proteomes" id="UP000598996"/>
    </source>
</evidence>
<feature type="domain" description="ABC transmembrane type-1" evidence="11">
    <location>
        <begin position="263"/>
        <end position="481"/>
    </location>
</feature>
<gene>
    <name evidence="12" type="ORF">JKJ07_27570</name>
</gene>
<sequence>MIRILCLGIAVGTAAALTPSLAGGGHYVVLTVAWVVVAVLLVTYGTRRAVTAKYLIPGTLLLVVFTVAPVLATVQMSTTNYGDGTRTTKQETVERILANSVVQAPDSPIFDLTVAGSGDGDFVFLLVDRATGQAYEGNRDGLRELDPPVTAPPGYTILTPKQVNDAAAQLREFAVPTEGGAIRQRGLREAYEGRAMLRYDGNAITDTQTHTRYTVQRQGDREYFVDANGERLSDQSWRAGVGLDNYRKAFTDERILGGFLRIFGWTVAFAAGSVALTFVVGLGLAVMLNDPRVRGQKWYRSVLLLPYAIPGFISILVWSGFFNQEFGLINNLTGLDVDWLGDPVWAKAALLLLNLWLGFPYMFLVATGALQAIPGELKEAATIDGAGGFTAFRRITFPLLLVAVAPILVASFAFNFNNFNVIELLTHGGPFTPDNPDAGATDILISYTVRLAFGAGGAQFGFAAAIATLLFVITGVLAAAQFRATRSLEEVH</sequence>
<dbReference type="Gene3D" id="1.10.3720.10">
    <property type="entry name" value="MetI-like"/>
    <property type="match status" value="1"/>
</dbReference>
<evidence type="ECO:0000256" key="7">
    <source>
        <dbReference type="ARBA" id="ARBA00022989"/>
    </source>
</evidence>
<organism evidence="12 13">
    <name type="scientific">Paractinoplanes lichenicola</name>
    <dbReference type="NCBI Taxonomy" id="2802976"/>
    <lineage>
        <taxon>Bacteria</taxon>
        <taxon>Bacillati</taxon>
        <taxon>Actinomycetota</taxon>
        <taxon>Actinomycetes</taxon>
        <taxon>Micromonosporales</taxon>
        <taxon>Micromonosporaceae</taxon>
        <taxon>Paractinoplanes</taxon>
    </lineage>
</organism>
<keyword evidence="7 9" id="KW-1133">Transmembrane helix</keyword>
<dbReference type="InterPro" id="IPR035906">
    <property type="entry name" value="MetI-like_sf"/>
</dbReference>
<protein>
    <recommendedName>
        <fullName evidence="10">Maltose/maltodextrin transport system permease protein</fullName>
    </recommendedName>
</protein>
<evidence type="ECO:0000313" key="12">
    <source>
        <dbReference type="EMBL" id="MBL7258071.1"/>
    </source>
</evidence>
<feature type="transmembrane region" description="Helical" evidence="9">
    <location>
        <begin position="460"/>
        <end position="480"/>
    </location>
</feature>
<dbReference type="InterPro" id="IPR032550">
    <property type="entry name" value="TM_PBP2_N"/>
</dbReference>
<comment type="similarity">
    <text evidence="2 10">Belongs to the binding-protein-dependent transport system permease family. MalFG subfamily.</text>
</comment>
<evidence type="ECO:0000256" key="4">
    <source>
        <dbReference type="ARBA" id="ARBA00022475"/>
    </source>
</evidence>
<evidence type="ECO:0000256" key="1">
    <source>
        <dbReference type="ARBA" id="ARBA00004651"/>
    </source>
</evidence>
<keyword evidence="4 10" id="KW-1003">Cell membrane</keyword>
<feature type="transmembrane region" description="Helical" evidence="9">
    <location>
        <begin position="54"/>
        <end position="72"/>
    </location>
</feature>
<feature type="transmembrane region" description="Helical" evidence="9">
    <location>
        <begin position="348"/>
        <end position="374"/>
    </location>
</feature>
<dbReference type="SUPFAM" id="SSF161098">
    <property type="entry name" value="MetI-like"/>
    <property type="match status" value="1"/>
</dbReference>
<dbReference type="PANTHER" id="PTHR47314:SF1">
    <property type="entry name" value="MALTOSE_MALTODEXTRIN TRANSPORT SYSTEM PERMEASE PROTEIN MALF"/>
    <property type="match status" value="1"/>
</dbReference>
<evidence type="ECO:0000256" key="8">
    <source>
        <dbReference type="ARBA" id="ARBA00023136"/>
    </source>
</evidence>
<dbReference type="SUPFAM" id="SSF160964">
    <property type="entry name" value="MalF N-terminal region-like"/>
    <property type="match status" value="1"/>
</dbReference>
<keyword evidence="8 9" id="KW-0472">Membrane</keyword>
<proteinExistence type="inferred from homology"/>
<keyword evidence="5 10" id="KW-0762">Sugar transport</keyword>
<dbReference type="RefSeq" id="WP_202994714.1">
    <property type="nucleotide sequence ID" value="NZ_JAENHO010000008.1"/>
</dbReference>
<evidence type="ECO:0000256" key="10">
    <source>
        <dbReference type="RuleBase" id="RU367050"/>
    </source>
</evidence>
<dbReference type="Pfam" id="PF16296">
    <property type="entry name" value="TM_PBP2_N"/>
    <property type="match status" value="1"/>
</dbReference>
<dbReference type="Gene3D" id="1.20.58.370">
    <property type="entry name" value="MalF N-terminal region-like"/>
    <property type="match status" value="1"/>
</dbReference>
<dbReference type="EMBL" id="JAENHO010000008">
    <property type="protein sequence ID" value="MBL7258071.1"/>
    <property type="molecule type" value="Genomic_DNA"/>
</dbReference>
<dbReference type="InterPro" id="IPR035277">
    <property type="entry name" value="MalF_N"/>
</dbReference>
<name>A0ABS1VUB3_9ACTN</name>
<feature type="transmembrane region" description="Helical" evidence="9">
    <location>
        <begin position="395"/>
        <end position="416"/>
    </location>
</feature>
<feature type="transmembrane region" description="Helical" evidence="9">
    <location>
        <begin position="26"/>
        <end position="42"/>
    </location>
</feature>
<comment type="subcellular location">
    <subcellularLocation>
        <location evidence="1 9">Cell membrane</location>
        <topology evidence="1 9">Multi-pass membrane protein</topology>
    </subcellularLocation>
</comment>
<dbReference type="PANTHER" id="PTHR47314">
    <property type="entry name" value="MALTOSE/MALTODEXTRIN TRANSPORT SYSTEM PERMEASE PROTEIN MALF"/>
    <property type="match status" value="1"/>
</dbReference>
<evidence type="ECO:0000256" key="6">
    <source>
        <dbReference type="ARBA" id="ARBA00022692"/>
    </source>
</evidence>
<keyword evidence="6 9" id="KW-0812">Transmembrane</keyword>
<evidence type="ECO:0000256" key="2">
    <source>
        <dbReference type="ARBA" id="ARBA00009047"/>
    </source>
</evidence>
<dbReference type="PROSITE" id="PS50928">
    <property type="entry name" value="ABC_TM1"/>
    <property type="match status" value="1"/>
</dbReference>
<evidence type="ECO:0000256" key="9">
    <source>
        <dbReference type="RuleBase" id="RU363032"/>
    </source>
</evidence>
<evidence type="ECO:0000256" key="3">
    <source>
        <dbReference type="ARBA" id="ARBA00022448"/>
    </source>
</evidence>
<feature type="transmembrane region" description="Helical" evidence="9">
    <location>
        <begin position="262"/>
        <end position="286"/>
    </location>
</feature>
<keyword evidence="13" id="KW-1185">Reference proteome</keyword>
<evidence type="ECO:0000259" key="11">
    <source>
        <dbReference type="PROSITE" id="PS50928"/>
    </source>
</evidence>
<keyword evidence="3 9" id="KW-0813">Transport</keyword>
<comment type="caution">
    <text evidence="12">The sequence shown here is derived from an EMBL/GenBank/DDBJ whole genome shotgun (WGS) entry which is preliminary data.</text>
</comment>
<reference evidence="12 13" key="1">
    <citation type="submission" date="2021-01" db="EMBL/GenBank/DDBJ databases">
        <title>Actinoplanes sp. nov. LDG1-01 isolated from lichen.</title>
        <authorList>
            <person name="Saeng-In P."/>
            <person name="Phongsopitanun W."/>
            <person name="Kanchanasin P."/>
            <person name="Yuki M."/>
            <person name="Kudo T."/>
            <person name="Ohkuma M."/>
            <person name="Tanasupawat S."/>
        </authorList>
    </citation>
    <scope>NUCLEOTIDE SEQUENCE [LARGE SCALE GENOMIC DNA]</scope>
    <source>
        <strain evidence="12 13">LDG1-01</strain>
    </source>
</reference>
<feature type="transmembrane region" description="Helical" evidence="9">
    <location>
        <begin position="298"/>
        <end position="321"/>
    </location>
</feature>
<accession>A0ABS1VUB3</accession>
<dbReference type="CDD" id="cd06261">
    <property type="entry name" value="TM_PBP2"/>
    <property type="match status" value="1"/>
</dbReference>
<evidence type="ECO:0000256" key="5">
    <source>
        <dbReference type="ARBA" id="ARBA00022597"/>
    </source>
</evidence>
<dbReference type="Pfam" id="PF00528">
    <property type="entry name" value="BPD_transp_1"/>
    <property type="match status" value="1"/>
</dbReference>
<comment type="function">
    <text evidence="10">Part of the ABC transporter complex MalEFGK involved in maltose/maltodextrin import. Probably responsible for the translocation of the substrate across the membrane.</text>
</comment>